<evidence type="ECO:0000313" key="3">
    <source>
        <dbReference type="Proteomes" id="UP000007819"/>
    </source>
</evidence>
<sequence length="310" mass="35008">MLLIPRILVVVAVMLTVTNVEVIAPKPIDDAHRLRVLSQIFKMVESEIFLRCSNLRPELQELIRSLRKDLQQSTPPTSVNQKLSIIFASMEYKSITCTSYYNPVINSNMHYSIGIKFQPSEHYSDTLVNYSEMLENSDDNTEFMSNLRQWIRLLVQAERRFIETIPVNQKQNSSKPHTTHEEAHGQVLPVIPVVISKTSDGGPQILEVTTRTDMIDGNILMVNLQQNSSEPHTKLEETRARVLPTVLVVPNKTTDGGPKILEVTTRIAMIDGKIPLVDLQQNSSEPHTVLKEAHTQVFPTVPVIPSEVIM</sequence>
<keyword evidence="3" id="KW-1185">Reference proteome</keyword>
<dbReference type="RefSeq" id="XP_029345210.1">
    <property type="nucleotide sequence ID" value="XM_029489350.1"/>
</dbReference>
<reference evidence="2" key="2">
    <citation type="submission" date="2022-06" db="UniProtKB">
        <authorList>
            <consortium name="EnsemblMetazoa"/>
        </authorList>
    </citation>
    <scope>IDENTIFICATION</scope>
</reference>
<keyword evidence="1" id="KW-0732">Signal</keyword>
<name>A0A8R2JSL2_ACYPI</name>
<feature type="chain" id="PRO_5035775415" evidence="1">
    <location>
        <begin position="21"/>
        <end position="310"/>
    </location>
</feature>
<dbReference type="Proteomes" id="UP000007819">
    <property type="component" value="Chromosome A2"/>
</dbReference>
<organism evidence="2 3">
    <name type="scientific">Acyrthosiphon pisum</name>
    <name type="common">Pea aphid</name>
    <dbReference type="NCBI Taxonomy" id="7029"/>
    <lineage>
        <taxon>Eukaryota</taxon>
        <taxon>Metazoa</taxon>
        <taxon>Ecdysozoa</taxon>
        <taxon>Arthropoda</taxon>
        <taxon>Hexapoda</taxon>
        <taxon>Insecta</taxon>
        <taxon>Pterygota</taxon>
        <taxon>Neoptera</taxon>
        <taxon>Paraneoptera</taxon>
        <taxon>Hemiptera</taxon>
        <taxon>Sternorrhyncha</taxon>
        <taxon>Aphidomorpha</taxon>
        <taxon>Aphidoidea</taxon>
        <taxon>Aphididae</taxon>
        <taxon>Macrosiphini</taxon>
        <taxon>Acyrthosiphon</taxon>
    </lineage>
</organism>
<protein>
    <submittedName>
        <fullName evidence="2">Uncharacterized protein</fullName>
    </submittedName>
</protein>
<evidence type="ECO:0000256" key="1">
    <source>
        <dbReference type="SAM" id="SignalP"/>
    </source>
</evidence>
<evidence type="ECO:0000313" key="2">
    <source>
        <dbReference type="EnsemblMetazoa" id="XP_029345210.1"/>
    </source>
</evidence>
<dbReference type="EnsemblMetazoa" id="XM_029489350.1">
    <property type="protein sequence ID" value="XP_029345210.1"/>
    <property type="gene ID" value="LOC100570914"/>
</dbReference>
<dbReference type="AlphaFoldDB" id="A0A8R2JSL2"/>
<feature type="signal peptide" evidence="1">
    <location>
        <begin position="1"/>
        <end position="20"/>
    </location>
</feature>
<reference evidence="3" key="1">
    <citation type="submission" date="2010-06" db="EMBL/GenBank/DDBJ databases">
        <authorList>
            <person name="Jiang H."/>
            <person name="Abraham K."/>
            <person name="Ali S."/>
            <person name="Alsbrooks S.L."/>
            <person name="Anim B.N."/>
            <person name="Anosike U.S."/>
            <person name="Attaway T."/>
            <person name="Bandaranaike D.P."/>
            <person name="Battles P.K."/>
            <person name="Bell S.N."/>
            <person name="Bell A.V."/>
            <person name="Beltran B."/>
            <person name="Bickham C."/>
            <person name="Bustamante Y."/>
            <person name="Caleb T."/>
            <person name="Canada A."/>
            <person name="Cardenas V."/>
            <person name="Carter K."/>
            <person name="Chacko J."/>
            <person name="Chandrabose M.N."/>
            <person name="Chavez D."/>
            <person name="Chavez A."/>
            <person name="Chen L."/>
            <person name="Chu H.-S."/>
            <person name="Claassen K.J."/>
            <person name="Cockrell R."/>
            <person name="Collins M."/>
            <person name="Cooper J.A."/>
            <person name="Cree A."/>
            <person name="Curry S.M."/>
            <person name="Da Y."/>
            <person name="Dao M.D."/>
            <person name="Das B."/>
            <person name="Davila M.-L."/>
            <person name="Davy-Carroll L."/>
            <person name="Denson S."/>
            <person name="Dinh H."/>
            <person name="Ebong V.E."/>
            <person name="Edwards J.R."/>
            <person name="Egan A."/>
            <person name="El-Daye J."/>
            <person name="Escobedo L."/>
            <person name="Fernandez S."/>
            <person name="Fernando P.R."/>
            <person name="Flagg N."/>
            <person name="Forbes L.D."/>
            <person name="Fowler R.G."/>
            <person name="Fu Q."/>
            <person name="Gabisi R.A."/>
            <person name="Ganer J."/>
            <person name="Garbino Pronczuk A."/>
            <person name="Garcia R.M."/>
            <person name="Garner T."/>
            <person name="Garrett T.E."/>
            <person name="Gonzalez D.A."/>
            <person name="Hamid H."/>
            <person name="Hawkins E.S."/>
            <person name="Hirani K."/>
            <person name="Hogues M.E."/>
            <person name="Hollins B."/>
            <person name="Hsiao C.-H."/>
            <person name="Jabil R."/>
            <person name="James M.L."/>
            <person name="Jhangiani S.N."/>
            <person name="Johnson B."/>
            <person name="Johnson Q."/>
            <person name="Joshi V."/>
            <person name="Kalu J.B."/>
            <person name="Kam C."/>
            <person name="Kashfia A."/>
            <person name="Keebler J."/>
            <person name="Kisamo H."/>
            <person name="Kovar C.L."/>
            <person name="Lago L.A."/>
            <person name="Lai C.-Y."/>
            <person name="Laidlaw J."/>
            <person name="Lara F."/>
            <person name="Le T.-K."/>
            <person name="Lee S.L."/>
            <person name="Legall F.H."/>
            <person name="Lemon S.J."/>
            <person name="Lewis L.R."/>
            <person name="Li B."/>
            <person name="Liu Y."/>
            <person name="Liu Y.-S."/>
            <person name="Lopez J."/>
            <person name="Lozado R.J."/>
            <person name="Lu J."/>
            <person name="Madu R.C."/>
            <person name="Maheshwari M."/>
            <person name="Maheshwari R."/>
            <person name="Malloy K."/>
            <person name="Martinez E."/>
            <person name="Mathew T."/>
            <person name="Mercado I.C."/>
            <person name="Mercado C."/>
            <person name="Meyer B."/>
            <person name="Montgomery K."/>
            <person name="Morgan M.B."/>
            <person name="Munidasa M."/>
            <person name="Nazareth L.V."/>
            <person name="Nelson J."/>
            <person name="Ng B.M."/>
            <person name="Nguyen N.B."/>
            <person name="Nguyen P.Q."/>
            <person name="Nguyen T."/>
            <person name="Obregon M."/>
            <person name="Okwuonu G.O."/>
            <person name="Onwere C.G."/>
            <person name="Orozco G."/>
            <person name="Parra A."/>
            <person name="Patel S."/>
            <person name="Patil S."/>
            <person name="Perez A."/>
            <person name="Perez Y."/>
            <person name="Pham C."/>
            <person name="Primus E.L."/>
            <person name="Pu L.-L."/>
            <person name="Puazo M."/>
            <person name="Qin X."/>
            <person name="Quiroz J.B."/>
            <person name="Reese J."/>
            <person name="Richards S."/>
            <person name="Rives C.M."/>
            <person name="Robberts R."/>
            <person name="Ruiz S.J."/>
            <person name="Ruiz M.J."/>
            <person name="Santibanez J."/>
            <person name="Schneider B.W."/>
            <person name="Sisson I."/>
            <person name="Smith M."/>
            <person name="Sodergren E."/>
            <person name="Song X.-Z."/>
            <person name="Song B.B."/>
            <person name="Summersgill H."/>
            <person name="Thelus R."/>
            <person name="Thornton R.D."/>
            <person name="Trejos Z.Y."/>
            <person name="Usmani K."/>
            <person name="Vattathil S."/>
            <person name="Villasana D."/>
            <person name="Walker D.L."/>
            <person name="Wang S."/>
            <person name="Wang K."/>
            <person name="White C.S."/>
            <person name="Williams A.C."/>
            <person name="Williamson J."/>
            <person name="Wilson K."/>
            <person name="Woghiren I.O."/>
            <person name="Woodworth J.R."/>
            <person name="Worley K.C."/>
            <person name="Wright R.A."/>
            <person name="Wu W."/>
            <person name="Young L."/>
            <person name="Zhang L."/>
            <person name="Zhang J."/>
            <person name="Zhu Y."/>
            <person name="Muzny D.M."/>
            <person name="Weinstock G."/>
            <person name="Gibbs R.A."/>
        </authorList>
    </citation>
    <scope>NUCLEOTIDE SEQUENCE [LARGE SCALE GENOMIC DNA]</scope>
    <source>
        <strain evidence="3">LSR1</strain>
    </source>
</reference>
<dbReference type="GeneID" id="100570914"/>
<accession>A0A8R2JSL2</accession>
<proteinExistence type="predicted"/>